<proteinExistence type="predicted"/>
<feature type="transmembrane region" description="Helical" evidence="1">
    <location>
        <begin position="31"/>
        <end position="53"/>
    </location>
</feature>
<accession>C7N5H3</accession>
<name>C7N5H3_SLAHD</name>
<organism evidence="2 3">
    <name type="scientific">Slackia heliotrinireducens (strain ATCC 29202 / DSM 20476 / NCTC 11029 / RHS 1)</name>
    <name type="common">Peptococcus heliotrinreducens</name>
    <dbReference type="NCBI Taxonomy" id="471855"/>
    <lineage>
        <taxon>Bacteria</taxon>
        <taxon>Bacillati</taxon>
        <taxon>Actinomycetota</taxon>
        <taxon>Coriobacteriia</taxon>
        <taxon>Eggerthellales</taxon>
        <taxon>Eggerthellaceae</taxon>
        <taxon>Slackia</taxon>
    </lineage>
</organism>
<protein>
    <submittedName>
        <fullName evidence="2">Uncharacterized protein</fullName>
    </submittedName>
</protein>
<evidence type="ECO:0000313" key="2">
    <source>
        <dbReference type="EMBL" id="ACV22158.1"/>
    </source>
</evidence>
<dbReference type="AlphaFoldDB" id="C7N5H3"/>
<dbReference type="Proteomes" id="UP000002026">
    <property type="component" value="Chromosome"/>
</dbReference>
<reference evidence="2 3" key="1">
    <citation type="journal article" date="2009" name="Stand. Genomic Sci.">
        <title>Complete genome sequence of Slackia heliotrinireducens type strain (RHS 1).</title>
        <authorList>
            <person name="Pukall R."/>
            <person name="Lapidus A."/>
            <person name="Nolan M."/>
            <person name="Copeland A."/>
            <person name="Glavina Del Rio T."/>
            <person name="Lucas S."/>
            <person name="Chen F."/>
            <person name="Tice H."/>
            <person name="Cheng J.F."/>
            <person name="Chertkov O."/>
            <person name="Bruce D."/>
            <person name="Goodwin L."/>
            <person name="Kuske C."/>
            <person name="Brettin T."/>
            <person name="Detter J.C."/>
            <person name="Han C."/>
            <person name="Pitluck S."/>
            <person name="Pati A."/>
            <person name="Mavrommatis K."/>
            <person name="Ivanova N."/>
            <person name="Ovchinnikova G."/>
            <person name="Chen A."/>
            <person name="Palaniappan K."/>
            <person name="Schneider S."/>
            <person name="Rohde M."/>
            <person name="Chain P."/>
            <person name="D'haeseleer P."/>
            <person name="Goker M."/>
            <person name="Bristow J."/>
            <person name="Eisen J.A."/>
            <person name="Markowitz V."/>
            <person name="Kyrpides N.C."/>
            <person name="Klenk H.P."/>
            <person name="Hugenholtz P."/>
        </authorList>
    </citation>
    <scope>NUCLEOTIDE SEQUENCE [LARGE SCALE GENOMIC DNA]</scope>
    <source>
        <strain evidence="3">ATCC 29202 / DSM 20476 / NCTC 11029 / RHS 1</strain>
    </source>
</reference>
<sequence length="338" mass="38171">MLLTVRNCFAMFETGSVPLRRKEAERMKKRIALFLLTVSAALLTCMFGCGPSWQEELGWPTYGQLESVAVQEYANGEAVSREISYDLSDWDSYESDEYFYGAWGGVNPEFEPAEDNAPSPDSTQAIRCRITTVEGSDLEFYIYNAGLGASYIQMADGSVWRCRSEYPEELFEHAYSRYQHASFDQAFKAQVETGSFEMLPEYNGTGKAVVIEDERPVADDPDDPSMVRVKPEDVYWEGWDGTGSLQLPHYQGYWKEEDYGALRAEDVRFVVVYATVDSQIDGHWVDEAGNHVSNSYSYTYEGTVYDLATDETATFGDRGDASIFDQVREFIDEANAQG</sequence>
<keyword evidence="1" id="KW-0812">Transmembrane</keyword>
<keyword evidence="1" id="KW-1133">Transmembrane helix</keyword>
<evidence type="ECO:0000256" key="1">
    <source>
        <dbReference type="SAM" id="Phobius"/>
    </source>
</evidence>
<dbReference type="STRING" id="471855.Shel_11230"/>
<dbReference type="HOGENOM" id="CLU_821109_0_0_11"/>
<gene>
    <name evidence="2" type="ordered locus">Shel_11230</name>
</gene>
<dbReference type="KEGG" id="shi:Shel_11230"/>
<keyword evidence="1" id="KW-0472">Membrane</keyword>
<keyword evidence="3" id="KW-1185">Reference proteome</keyword>
<evidence type="ECO:0000313" key="3">
    <source>
        <dbReference type="Proteomes" id="UP000002026"/>
    </source>
</evidence>
<dbReference type="EMBL" id="CP001684">
    <property type="protein sequence ID" value="ACV22158.1"/>
    <property type="molecule type" value="Genomic_DNA"/>
</dbReference>